<evidence type="ECO:0000256" key="3">
    <source>
        <dbReference type="ARBA" id="ARBA00023163"/>
    </source>
</evidence>
<name>A0A7W4VVV6_9ACTN</name>
<dbReference type="GO" id="GO:0006355">
    <property type="term" value="P:regulation of DNA-templated transcription"/>
    <property type="evidence" value="ECO:0007669"/>
    <property type="project" value="InterPro"/>
</dbReference>
<dbReference type="SUPFAM" id="SSF46894">
    <property type="entry name" value="C-terminal effector domain of the bipartite response regulators"/>
    <property type="match status" value="1"/>
</dbReference>
<dbReference type="GO" id="GO:0003677">
    <property type="term" value="F:DNA binding"/>
    <property type="evidence" value="ECO:0007669"/>
    <property type="project" value="UniProtKB-KW"/>
</dbReference>
<keyword evidence="1" id="KW-0805">Transcription regulation</keyword>
<dbReference type="InterPro" id="IPR000792">
    <property type="entry name" value="Tscrpt_reg_LuxR_C"/>
</dbReference>
<sequence length="810" mass="87947">MTRTDTPLPRVNADFLVRPRLLDMLDEWSPISLILAPSGAGKAVLAVQWSVHARAAGHDVIWLDGEVDDPADVVAALVRYAGVPAGVDDAATLRRLRRDLQARERRLALVVNNAEPIVSAIGDELVEIVRDCREVHLVLCLRRRLDPVAKALLETETRVVGLGDLQFTVEEVRALAQQFDLDLPEDEADAIRASVGGWAALVRTGLESLPDLEQQRVTAWSPRHVAWFVGANIEPALPPTALAALVRTALVEQPTYGAVLAATGPLDDVARAALEDIGILDPLVSEGEPLVRLPPVLRDFFGSRYDERVLGPAAAVHQQVARYWLGERDPQRALHQAVSGRCWALAVEVVEDHWWEIADADLREVPASEVRGHPSAEIGRQAALPDDATPLSPAARLAETELRSAAMDELVDRAGDPEVLALLTLLLVRDRRRGEHESALDLANRVEAVLGSPGVADGSPPVRRAALEAGRARLMSGEFGAASRVLLIADEAAEERVLSAAASGDRDATRQWLHRHDPVGVAGRIALAFDALHVLDRPRTRDALDRLWAGGVVNDDLWPFVAWLEAEHALLWSGRSRLRAELAALREAALRRPETPWLQGLLDAAEVDLCISLGRTAVADRLLAEADPGSVPALLARARLERVAGKPDQALEVLDAVAAAGMPTTALEIEALVLRAWCLDGSAAGAEDALARALYAARRDRMVLPFAHVPTSLLERHRRAVSGLGQVMVLLREAGVRAPYDLVDELPAISPRELAVLEALARGLSLEQVGRELFVSRNTVKTQVASLYRKLQVRDRTEAVRKASRIGLLD</sequence>
<dbReference type="InterPro" id="IPR016032">
    <property type="entry name" value="Sig_transdc_resp-reg_C-effctor"/>
</dbReference>
<dbReference type="Proteomes" id="UP000589626">
    <property type="component" value="Unassembled WGS sequence"/>
</dbReference>
<comment type="caution">
    <text evidence="5">The sequence shown here is derived from an EMBL/GenBank/DDBJ whole genome shotgun (WGS) entry which is preliminary data.</text>
</comment>
<keyword evidence="2" id="KW-0238">DNA-binding</keyword>
<evidence type="ECO:0000313" key="6">
    <source>
        <dbReference type="Proteomes" id="UP000589626"/>
    </source>
</evidence>
<proteinExistence type="predicted"/>
<evidence type="ECO:0000256" key="1">
    <source>
        <dbReference type="ARBA" id="ARBA00023015"/>
    </source>
</evidence>
<dbReference type="PROSITE" id="PS50043">
    <property type="entry name" value="HTH_LUXR_2"/>
    <property type="match status" value="1"/>
</dbReference>
<dbReference type="PRINTS" id="PR00038">
    <property type="entry name" value="HTHLUXR"/>
</dbReference>
<dbReference type="InterPro" id="IPR036388">
    <property type="entry name" value="WH-like_DNA-bd_sf"/>
</dbReference>
<dbReference type="EMBL" id="JACHWR010000001">
    <property type="protein sequence ID" value="MBB3042282.1"/>
    <property type="molecule type" value="Genomic_DNA"/>
</dbReference>
<evidence type="ECO:0000259" key="4">
    <source>
        <dbReference type="PROSITE" id="PS50043"/>
    </source>
</evidence>
<dbReference type="SMART" id="SM00421">
    <property type="entry name" value="HTH_LUXR"/>
    <property type="match status" value="1"/>
</dbReference>
<dbReference type="Pfam" id="PF00196">
    <property type="entry name" value="GerE"/>
    <property type="match status" value="1"/>
</dbReference>
<gene>
    <name evidence="5" type="ORF">FHU40_002083</name>
</gene>
<evidence type="ECO:0000313" key="5">
    <source>
        <dbReference type="EMBL" id="MBB3042282.1"/>
    </source>
</evidence>
<feature type="domain" description="HTH luxR-type" evidence="4">
    <location>
        <begin position="742"/>
        <end position="807"/>
    </location>
</feature>
<accession>A0A7W4VVV6</accession>
<evidence type="ECO:0000256" key="2">
    <source>
        <dbReference type="ARBA" id="ARBA00023125"/>
    </source>
</evidence>
<organism evidence="5 6">
    <name type="scientific">Nocardioides soli</name>
    <dbReference type="NCBI Taxonomy" id="1036020"/>
    <lineage>
        <taxon>Bacteria</taxon>
        <taxon>Bacillati</taxon>
        <taxon>Actinomycetota</taxon>
        <taxon>Actinomycetes</taxon>
        <taxon>Propionibacteriales</taxon>
        <taxon>Nocardioidaceae</taxon>
        <taxon>Nocardioides</taxon>
    </lineage>
</organism>
<reference evidence="5 6" key="1">
    <citation type="submission" date="2020-08" db="EMBL/GenBank/DDBJ databases">
        <title>Sequencing the genomes of 1000 actinobacteria strains.</title>
        <authorList>
            <person name="Klenk H.-P."/>
        </authorList>
    </citation>
    <scope>NUCLEOTIDE SEQUENCE [LARGE SCALE GENOMIC DNA]</scope>
    <source>
        <strain evidence="5 6">DSM 105498</strain>
    </source>
</reference>
<dbReference type="RefSeq" id="WP_183592089.1">
    <property type="nucleotide sequence ID" value="NZ_JACHWR010000001.1"/>
</dbReference>
<dbReference type="PANTHER" id="PTHR44688">
    <property type="entry name" value="DNA-BINDING TRANSCRIPTIONAL ACTIVATOR DEVR_DOSR"/>
    <property type="match status" value="1"/>
</dbReference>
<keyword evidence="3" id="KW-0804">Transcription</keyword>
<keyword evidence="6" id="KW-1185">Reference proteome</keyword>
<dbReference type="Gene3D" id="1.10.10.10">
    <property type="entry name" value="Winged helix-like DNA-binding domain superfamily/Winged helix DNA-binding domain"/>
    <property type="match status" value="1"/>
</dbReference>
<protein>
    <submittedName>
        <fullName evidence="5">LuxR family maltose regulon positive regulatory protein</fullName>
    </submittedName>
</protein>
<dbReference type="PANTHER" id="PTHR44688:SF25">
    <property type="entry name" value="HTH LUXR-TYPE DOMAIN-CONTAINING PROTEIN"/>
    <property type="match status" value="1"/>
</dbReference>
<dbReference type="AlphaFoldDB" id="A0A7W4VVV6"/>
<dbReference type="CDD" id="cd06170">
    <property type="entry name" value="LuxR_C_like"/>
    <property type="match status" value="1"/>
</dbReference>